<dbReference type="AlphaFoldDB" id="A0A4Q0AFY0"/>
<evidence type="ECO:0000256" key="3">
    <source>
        <dbReference type="ARBA" id="ARBA00022989"/>
    </source>
</evidence>
<dbReference type="PANTHER" id="PTHR31851">
    <property type="entry name" value="FE(2+)/MN(2+) TRANSPORTER PCL1"/>
    <property type="match status" value="1"/>
</dbReference>
<feature type="transmembrane region" description="Helical" evidence="5">
    <location>
        <begin position="125"/>
        <end position="145"/>
    </location>
</feature>
<keyword evidence="2 5" id="KW-0812">Transmembrane</keyword>
<evidence type="ECO:0000256" key="2">
    <source>
        <dbReference type="ARBA" id="ARBA00022692"/>
    </source>
</evidence>
<protein>
    <recommendedName>
        <fullName evidence="8">Rubrerythrin family protein</fullName>
    </recommendedName>
</protein>
<name>A0A4Q0AFY0_9BACT</name>
<dbReference type="Pfam" id="PF01988">
    <property type="entry name" value="VIT1"/>
    <property type="match status" value="1"/>
</dbReference>
<feature type="transmembrane region" description="Helical" evidence="5">
    <location>
        <begin position="98"/>
        <end position="119"/>
    </location>
</feature>
<feature type="transmembrane region" description="Helical" evidence="5">
    <location>
        <begin position="157"/>
        <end position="177"/>
    </location>
</feature>
<feature type="non-terminal residue" evidence="6">
    <location>
        <position position="1"/>
    </location>
</feature>
<organism evidence="6 7">
    <name type="scientific">Candidatus Chaera renei</name>
    <dbReference type="NCBI Taxonomy" id="2506947"/>
    <lineage>
        <taxon>Bacteria</taxon>
        <taxon>Candidatus Saccharimonadota</taxon>
        <taxon>Candidatus Saccharimonadia</taxon>
        <taxon>Candidatus Saccharimonadales</taxon>
        <taxon>Candidatus Saccharimonadaceae</taxon>
        <taxon>Candidatus Chaera</taxon>
    </lineage>
</organism>
<dbReference type="GO" id="GO:0030026">
    <property type="term" value="P:intracellular manganese ion homeostasis"/>
    <property type="evidence" value="ECO:0007669"/>
    <property type="project" value="InterPro"/>
</dbReference>
<dbReference type="GO" id="GO:0005384">
    <property type="term" value="F:manganese ion transmembrane transporter activity"/>
    <property type="evidence" value="ECO:0007669"/>
    <property type="project" value="InterPro"/>
</dbReference>
<dbReference type="Proteomes" id="UP000289269">
    <property type="component" value="Unassembled WGS sequence"/>
</dbReference>
<evidence type="ECO:0000256" key="4">
    <source>
        <dbReference type="ARBA" id="ARBA00023136"/>
    </source>
</evidence>
<evidence type="ECO:0000313" key="7">
    <source>
        <dbReference type="Proteomes" id="UP000289269"/>
    </source>
</evidence>
<sequence length="182" mass="18980">FAGLIAGAISMAIGEWISVTSQVDLFRGILKDLRRMVKHDKPLLASQLADNLRGTGISQDTANRAAAEIAADAKHLHTVYASRVMGINPEELGSPWTAAFSSFMLFTLGSLAALLPWFFTGGLAAISLSVVFTGLGGLLVGGYVARSGGHSVAWGAARQLAVIVLAAGVTYGVGYLFGTTIR</sequence>
<keyword evidence="7" id="KW-1185">Reference proteome</keyword>
<keyword evidence="4 5" id="KW-0472">Membrane</keyword>
<evidence type="ECO:0008006" key="8">
    <source>
        <dbReference type="Google" id="ProtNLM"/>
    </source>
</evidence>
<dbReference type="EMBL" id="SCKW01000052">
    <property type="protein sequence ID" value="RWZ78003.1"/>
    <property type="molecule type" value="Genomic_DNA"/>
</dbReference>
<evidence type="ECO:0000313" key="6">
    <source>
        <dbReference type="EMBL" id="RWZ78003.1"/>
    </source>
</evidence>
<comment type="subcellular location">
    <subcellularLocation>
        <location evidence="1">Endomembrane system</location>
        <topology evidence="1">Multi-pass membrane protein</topology>
    </subcellularLocation>
</comment>
<dbReference type="GO" id="GO:0012505">
    <property type="term" value="C:endomembrane system"/>
    <property type="evidence" value="ECO:0007669"/>
    <property type="project" value="UniProtKB-SubCell"/>
</dbReference>
<comment type="caution">
    <text evidence="6">The sequence shown here is derived from an EMBL/GenBank/DDBJ whole genome shotgun (WGS) entry which is preliminary data.</text>
</comment>
<reference evidence="6" key="1">
    <citation type="submission" date="2019-01" db="EMBL/GenBank/DDBJ databases">
        <title>Genomic signatures and co-occurrence patterns of the ultra-small Saccharimodia (Patescibacteria phylum) suggest a symbiotic lifestyle.</title>
        <authorList>
            <person name="Lemos L."/>
            <person name="Medeiros J."/>
            <person name="Andreote F."/>
            <person name="Fernandes G."/>
            <person name="Varani A."/>
            <person name="Oliveira G."/>
            <person name="Pylro V."/>
        </authorList>
    </citation>
    <scope>NUCLEOTIDE SEQUENCE [LARGE SCALE GENOMIC DNA]</scope>
    <source>
        <strain evidence="6">AMD01</strain>
    </source>
</reference>
<keyword evidence="3 5" id="KW-1133">Transmembrane helix</keyword>
<dbReference type="InterPro" id="IPR008217">
    <property type="entry name" value="Ccc1_fam"/>
</dbReference>
<accession>A0A4Q0AFY0</accession>
<gene>
    <name evidence="6" type="ORF">EOT04_03360</name>
</gene>
<evidence type="ECO:0000256" key="1">
    <source>
        <dbReference type="ARBA" id="ARBA00004127"/>
    </source>
</evidence>
<proteinExistence type="predicted"/>
<evidence type="ECO:0000256" key="5">
    <source>
        <dbReference type="SAM" id="Phobius"/>
    </source>
</evidence>